<feature type="domain" description="Peptidase S26" evidence="2">
    <location>
        <begin position="34"/>
        <end position="130"/>
    </location>
</feature>
<dbReference type="STRING" id="143223.SAMN05878281_0862"/>
<protein>
    <submittedName>
        <fullName evidence="3">Signal peptidase I</fullName>
    </submittedName>
</protein>
<reference evidence="4" key="1">
    <citation type="submission" date="2016-11" db="EMBL/GenBank/DDBJ databases">
        <authorList>
            <person name="Varghese N."/>
            <person name="Submissions S."/>
        </authorList>
    </citation>
    <scope>NUCLEOTIDE SEQUENCE [LARGE SCALE GENOMIC DNA]</scope>
    <source>
        <strain evidence="4">ACAM 48</strain>
    </source>
</reference>
<sequence length="158" mass="18793">MNLTYCPNFWGMINKQNRRKSFMKKVALYIFSVVVLIFIIFRNLNWIGFLQNFRVYSTENEPALKEQDWKFGTNLIKPKRLDFISYRAREEGAKPYLKTHRLIGLPNDTLEIKDGVVFINGQNLDKSLNLKQYYIVSFEELYKLQDQIKNLNGIEINE</sequence>
<feature type="transmembrane region" description="Helical" evidence="1">
    <location>
        <begin position="26"/>
        <end position="44"/>
    </location>
</feature>
<dbReference type="Proteomes" id="UP000190235">
    <property type="component" value="Chromosome I"/>
</dbReference>
<gene>
    <name evidence="3" type="ORF">SAMN05878281_0862</name>
</gene>
<keyword evidence="1" id="KW-0472">Membrane</keyword>
<evidence type="ECO:0000313" key="4">
    <source>
        <dbReference type="Proteomes" id="UP000190235"/>
    </source>
</evidence>
<evidence type="ECO:0000313" key="3">
    <source>
        <dbReference type="EMBL" id="SHM49396.1"/>
    </source>
</evidence>
<dbReference type="GO" id="GO:0006465">
    <property type="term" value="P:signal peptide processing"/>
    <property type="evidence" value="ECO:0007669"/>
    <property type="project" value="InterPro"/>
</dbReference>
<organism evidence="3 4">
    <name type="scientific">Salegentibacter salegens</name>
    <dbReference type="NCBI Taxonomy" id="143223"/>
    <lineage>
        <taxon>Bacteria</taxon>
        <taxon>Pseudomonadati</taxon>
        <taxon>Bacteroidota</taxon>
        <taxon>Flavobacteriia</taxon>
        <taxon>Flavobacteriales</taxon>
        <taxon>Flavobacteriaceae</taxon>
        <taxon>Salegentibacter</taxon>
    </lineage>
</organism>
<dbReference type="Pfam" id="PF10502">
    <property type="entry name" value="Peptidase_S26"/>
    <property type="match status" value="1"/>
</dbReference>
<dbReference type="SUPFAM" id="SSF51306">
    <property type="entry name" value="LexA/Signal peptidase"/>
    <property type="match status" value="1"/>
</dbReference>
<keyword evidence="1" id="KW-0812">Transmembrane</keyword>
<dbReference type="AlphaFoldDB" id="A0A1M7J8Q7"/>
<name>A0A1M7J8Q7_9FLAO</name>
<evidence type="ECO:0000256" key="1">
    <source>
        <dbReference type="SAM" id="Phobius"/>
    </source>
</evidence>
<dbReference type="GO" id="GO:0004252">
    <property type="term" value="F:serine-type endopeptidase activity"/>
    <property type="evidence" value="ECO:0007669"/>
    <property type="project" value="InterPro"/>
</dbReference>
<dbReference type="Gene3D" id="2.10.109.10">
    <property type="entry name" value="Umud Fragment, subunit A"/>
    <property type="match status" value="1"/>
</dbReference>
<dbReference type="InterPro" id="IPR019533">
    <property type="entry name" value="Peptidase_S26"/>
</dbReference>
<keyword evidence="1" id="KW-1133">Transmembrane helix</keyword>
<keyword evidence="4" id="KW-1185">Reference proteome</keyword>
<dbReference type="EMBL" id="LT670848">
    <property type="protein sequence ID" value="SHM49396.1"/>
    <property type="molecule type" value="Genomic_DNA"/>
</dbReference>
<evidence type="ECO:0000259" key="2">
    <source>
        <dbReference type="Pfam" id="PF10502"/>
    </source>
</evidence>
<proteinExistence type="predicted"/>
<dbReference type="InterPro" id="IPR036286">
    <property type="entry name" value="LexA/Signal_pep-like_sf"/>
</dbReference>
<accession>A0A1M7J8Q7</accession>